<accession>A0A0F7L946</accession>
<reference evidence="1" key="2">
    <citation type="submission" date="2015-03" db="EMBL/GenBank/DDBJ databases">
        <authorList>
            <person name="Chow C.-E.T."/>
            <person name="Winget D.M."/>
            <person name="White R.A.III."/>
            <person name="Hallam S.J."/>
            <person name="Suttle C.A."/>
        </authorList>
    </citation>
    <scope>NUCLEOTIDE SEQUENCE</scope>
    <source>
        <strain evidence="1">Oxic1_6</strain>
    </source>
</reference>
<evidence type="ECO:0000313" key="1">
    <source>
        <dbReference type="EMBL" id="AKH48103.1"/>
    </source>
</evidence>
<reference evidence="1" key="1">
    <citation type="journal article" date="2015" name="Front. Microbiol.">
        <title>Combining genomic sequencing methods to explore viral diversity and reveal potential virus-host interactions.</title>
        <authorList>
            <person name="Chow C.E."/>
            <person name="Winget D.M."/>
            <person name="White R.A.III."/>
            <person name="Hallam S.J."/>
            <person name="Suttle C.A."/>
        </authorList>
    </citation>
    <scope>NUCLEOTIDE SEQUENCE</scope>
    <source>
        <strain evidence="1">Oxic1_6</strain>
    </source>
</reference>
<sequence length="64" mass="7276">MQTITNDKTRSAARIFTDADGWFLCFFGRVERDGEFVCAHAKPSRSYKTEKGASKAARNWTDNN</sequence>
<dbReference type="EMBL" id="KR029601">
    <property type="protein sequence ID" value="AKH48103.1"/>
    <property type="molecule type" value="Genomic_DNA"/>
</dbReference>
<protein>
    <submittedName>
        <fullName evidence="1">Uncharacterized protein</fullName>
    </submittedName>
</protein>
<organism evidence="1">
    <name type="scientific">uncultured marine virus</name>
    <dbReference type="NCBI Taxonomy" id="186617"/>
    <lineage>
        <taxon>Viruses</taxon>
        <taxon>environmental samples</taxon>
    </lineage>
</organism>
<proteinExistence type="predicted"/>
<name>A0A0F7L946_9VIRU</name>